<dbReference type="PANTHER" id="PTHR32438">
    <property type="entry name" value="4-ALPHA-GLUCANOTRANSFERASE DPE1, CHLOROPLASTIC/AMYLOPLASTIC"/>
    <property type="match status" value="1"/>
</dbReference>
<dbReference type="AlphaFoldDB" id="A0A6A4L295"/>
<comment type="similarity">
    <text evidence="2">Belongs to the disproportionating enzyme family.</text>
</comment>
<feature type="non-terminal residue" evidence="9">
    <location>
        <position position="1"/>
    </location>
</feature>
<comment type="caution">
    <text evidence="9">The sequence shown here is derived from an EMBL/GenBank/DDBJ whole genome shotgun (WGS) entry which is preliminary data.</text>
</comment>
<evidence type="ECO:0000256" key="7">
    <source>
        <dbReference type="ARBA" id="ARBA00031423"/>
    </source>
</evidence>
<gene>
    <name evidence="9" type="ORF">C3L33_18209</name>
</gene>
<protein>
    <recommendedName>
        <fullName evidence="3">4-alpha-glucanotransferase</fullName>
        <ecNumber evidence="3">2.4.1.25</ecNumber>
    </recommendedName>
    <alternativeName>
        <fullName evidence="7">Amylomaltase</fullName>
    </alternativeName>
    <alternativeName>
        <fullName evidence="8">Disproportionating enzyme</fullName>
    </alternativeName>
</protein>
<accession>A0A6A4L295</accession>
<evidence type="ECO:0000313" key="9">
    <source>
        <dbReference type="EMBL" id="KAE9449891.1"/>
    </source>
</evidence>
<evidence type="ECO:0000256" key="1">
    <source>
        <dbReference type="ARBA" id="ARBA00000439"/>
    </source>
</evidence>
<reference evidence="9 10" key="1">
    <citation type="journal article" date="2019" name="Genome Biol. Evol.">
        <title>The Rhododendron genome and chromosomal organization provide insight into shared whole-genome duplications across the heath family (Ericaceae).</title>
        <authorList>
            <person name="Soza V.L."/>
            <person name="Lindsley D."/>
            <person name="Waalkes A."/>
            <person name="Ramage E."/>
            <person name="Patwardhan R.P."/>
            <person name="Burton J.N."/>
            <person name="Adey A."/>
            <person name="Kumar A."/>
            <person name="Qiu R."/>
            <person name="Shendure J."/>
            <person name="Hall B."/>
        </authorList>
    </citation>
    <scope>NUCLEOTIDE SEQUENCE [LARGE SCALE GENOMIC DNA]</scope>
    <source>
        <strain evidence="9">RSF 1966-606</strain>
    </source>
</reference>
<dbReference type="InterPro" id="IPR017853">
    <property type="entry name" value="GH"/>
</dbReference>
<evidence type="ECO:0000256" key="8">
    <source>
        <dbReference type="ARBA" id="ARBA00031501"/>
    </source>
</evidence>
<evidence type="ECO:0000256" key="4">
    <source>
        <dbReference type="ARBA" id="ARBA00022676"/>
    </source>
</evidence>
<dbReference type="OrthoDB" id="6123450at2759"/>
<dbReference type="SUPFAM" id="SSF51445">
    <property type="entry name" value="(Trans)glycosidases"/>
    <property type="match status" value="1"/>
</dbReference>
<evidence type="ECO:0000256" key="6">
    <source>
        <dbReference type="ARBA" id="ARBA00023277"/>
    </source>
</evidence>
<dbReference type="EC" id="2.4.1.25" evidence="3"/>
<keyword evidence="10" id="KW-1185">Reference proteome</keyword>
<keyword evidence="4" id="KW-0328">Glycosyltransferase</keyword>
<dbReference type="EMBL" id="QEFC01003109">
    <property type="protein sequence ID" value="KAE9449891.1"/>
    <property type="molecule type" value="Genomic_DNA"/>
</dbReference>
<proteinExistence type="inferred from homology"/>
<dbReference type="GO" id="GO:0005975">
    <property type="term" value="P:carbohydrate metabolic process"/>
    <property type="evidence" value="ECO:0007669"/>
    <property type="project" value="InterPro"/>
</dbReference>
<evidence type="ECO:0000256" key="2">
    <source>
        <dbReference type="ARBA" id="ARBA00005684"/>
    </source>
</evidence>
<keyword evidence="6" id="KW-0119">Carbohydrate metabolism</keyword>
<dbReference type="GO" id="GO:0004134">
    <property type="term" value="F:4-alpha-glucanotransferase activity"/>
    <property type="evidence" value="ECO:0007669"/>
    <property type="project" value="UniProtKB-EC"/>
</dbReference>
<evidence type="ECO:0000313" key="10">
    <source>
        <dbReference type="Proteomes" id="UP000428333"/>
    </source>
</evidence>
<evidence type="ECO:0000256" key="3">
    <source>
        <dbReference type="ARBA" id="ARBA00012560"/>
    </source>
</evidence>
<evidence type="ECO:0000256" key="5">
    <source>
        <dbReference type="ARBA" id="ARBA00022679"/>
    </source>
</evidence>
<keyword evidence="5" id="KW-0808">Transferase</keyword>
<organism evidence="9 10">
    <name type="scientific">Rhododendron williamsianum</name>
    <dbReference type="NCBI Taxonomy" id="262921"/>
    <lineage>
        <taxon>Eukaryota</taxon>
        <taxon>Viridiplantae</taxon>
        <taxon>Streptophyta</taxon>
        <taxon>Embryophyta</taxon>
        <taxon>Tracheophyta</taxon>
        <taxon>Spermatophyta</taxon>
        <taxon>Magnoliopsida</taxon>
        <taxon>eudicotyledons</taxon>
        <taxon>Gunneridae</taxon>
        <taxon>Pentapetalae</taxon>
        <taxon>asterids</taxon>
        <taxon>Ericales</taxon>
        <taxon>Ericaceae</taxon>
        <taxon>Ericoideae</taxon>
        <taxon>Rhodoreae</taxon>
        <taxon>Rhododendron</taxon>
    </lineage>
</organism>
<sequence length="142" mass="15524">MGIKFTVSNLSATVGEDLPEDYADWFPKPDPYVRRRAGVLLHPTSFPGSYGVGDLGEQAFRFIDWPPDAGCSLWQVLPLVPPGRKGNEDGSPYSGQDANCGNTLLISLEELVKDGLLMKEELPKPIDGDRVNYSTVAESKIL</sequence>
<dbReference type="InterPro" id="IPR003385">
    <property type="entry name" value="Glyco_hydro_77"/>
</dbReference>
<dbReference type="Pfam" id="PF02446">
    <property type="entry name" value="Glyco_hydro_77"/>
    <property type="match status" value="1"/>
</dbReference>
<comment type="catalytic activity">
    <reaction evidence="1">
        <text>Transfers a segment of a (1-&gt;4)-alpha-D-glucan to a new position in an acceptor, which may be glucose or a (1-&gt;4)-alpha-D-glucan.</text>
        <dbReference type="EC" id="2.4.1.25"/>
    </reaction>
</comment>
<dbReference type="Gene3D" id="3.20.20.80">
    <property type="entry name" value="Glycosidases"/>
    <property type="match status" value="1"/>
</dbReference>
<name>A0A6A4L295_9ERIC</name>
<dbReference type="Proteomes" id="UP000428333">
    <property type="component" value="Linkage Group LG11"/>
</dbReference>
<dbReference type="PANTHER" id="PTHR32438:SF5">
    <property type="entry name" value="4-ALPHA-GLUCANOTRANSFERASE DPE1, CHLOROPLASTIC_AMYLOPLASTIC"/>
    <property type="match status" value="1"/>
</dbReference>